<feature type="disulfide bond" evidence="10">
    <location>
        <begin position="1233"/>
        <end position="1242"/>
    </location>
</feature>
<reference evidence="18" key="1">
    <citation type="journal article" date="2015" name="Nat. Commun.">
        <title>The Lingula genome provides insights into brachiopod evolution and the origin of phosphate biomineralization.</title>
        <authorList>
            <person name="Luo Y.J."/>
            <person name="Takeuchi T."/>
            <person name="Koyanagi R."/>
            <person name="Yamada L."/>
            <person name="Kanda M."/>
            <person name="Khalturina M."/>
            <person name="Fujie M."/>
            <person name="Yamasaki S.I."/>
            <person name="Endo K."/>
            <person name="Satoh N."/>
        </authorList>
    </citation>
    <scope>NUCLEOTIDE SEQUENCE</scope>
</reference>
<feature type="disulfide bond" evidence="10">
    <location>
        <begin position="1347"/>
        <end position="1356"/>
    </location>
</feature>
<feature type="domain" description="Sushi" evidence="15">
    <location>
        <begin position="3717"/>
        <end position="3775"/>
    </location>
</feature>
<feature type="domain" description="Sushi" evidence="15">
    <location>
        <begin position="441"/>
        <end position="500"/>
    </location>
</feature>
<feature type="disulfide bond" evidence="10">
    <location>
        <begin position="4330"/>
        <end position="4339"/>
    </location>
</feature>
<dbReference type="PANTHER" id="PTHR19325:SF575">
    <property type="entry name" value="LOCOMOTION-RELATED PROTEIN HIKARU GENKI"/>
    <property type="match status" value="1"/>
</dbReference>
<feature type="domain" description="Sushi" evidence="15">
    <location>
        <begin position="4126"/>
        <end position="4183"/>
    </location>
</feature>
<dbReference type="PANTHER" id="PTHR19325">
    <property type="entry name" value="COMPLEMENT COMPONENT-RELATED SUSHI DOMAIN-CONTAINING"/>
    <property type="match status" value="1"/>
</dbReference>
<evidence type="ECO:0000259" key="15">
    <source>
        <dbReference type="PROSITE" id="PS50923"/>
    </source>
</evidence>
<dbReference type="PROSITE" id="PS00289">
    <property type="entry name" value="PTX_1"/>
    <property type="match status" value="1"/>
</dbReference>
<feature type="disulfide bond" evidence="11">
    <location>
        <begin position="3165"/>
        <end position="3192"/>
    </location>
</feature>
<feature type="disulfide bond" evidence="11">
    <location>
        <begin position="1943"/>
        <end position="1970"/>
    </location>
</feature>
<dbReference type="Pfam" id="PF00084">
    <property type="entry name" value="Sushi"/>
    <property type="match status" value="49"/>
</dbReference>
<feature type="disulfide bond" evidence="11">
    <location>
        <begin position="3513"/>
        <end position="3540"/>
    </location>
</feature>
<feature type="domain" description="Sushi" evidence="15">
    <location>
        <begin position="3835"/>
        <end position="3892"/>
    </location>
</feature>
<feature type="domain" description="Sushi" evidence="15">
    <location>
        <begin position="2204"/>
        <end position="2262"/>
    </location>
</feature>
<evidence type="ECO:0000256" key="5">
    <source>
        <dbReference type="ARBA" id="ARBA00022737"/>
    </source>
</evidence>
<dbReference type="CDD" id="cd00033">
    <property type="entry name" value="CCP"/>
    <property type="match status" value="48"/>
</dbReference>
<proteinExistence type="predicted"/>
<dbReference type="InterPro" id="IPR036465">
    <property type="entry name" value="vWFA_dom_sf"/>
</dbReference>
<feature type="domain" description="Sushi" evidence="15">
    <location>
        <begin position="3776"/>
        <end position="3834"/>
    </location>
</feature>
<dbReference type="Pfam" id="PF00092">
    <property type="entry name" value="VWA"/>
    <property type="match status" value="1"/>
</dbReference>
<feature type="domain" description="Sushi" evidence="15">
    <location>
        <begin position="3485"/>
        <end position="3542"/>
    </location>
</feature>
<evidence type="ECO:0000256" key="9">
    <source>
        <dbReference type="ARBA" id="ARBA00023180"/>
    </source>
</evidence>
<feature type="domain" description="Sushi" evidence="15">
    <location>
        <begin position="2963"/>
        <end position="3020"/>
    </location>
</feature>
<keyword evidence="6" id="KW-0106">Calcium</keyword>
<feature type="disulfide bond" evidence="10">
    <location>
        <begin position="1309"/>
        <end position="1318"/>
    </location>
</feature>
<feature type="domain" description="Sushi" evidence="15">
    <location>
        <begin position="3893"/>
        <end position="3951"/>
    </location>
</feature>
<feature type="domain" description="Sushi" evidence="15">
    <location>
        <begin position="2263"/>
        <end position="2320"/>
    </location>
</feature>
<feature type="disulfide bond" evidence="11">
    <location>
        <begin position="2523"/>
        <end position="2550"/>
    </location>
</feature>
<feature type="disulfide bond" evidence="11">
    <location>
        <begin position="3339"/>
        <end position="3366"/>
    </location>
</feature>
<dbReference type="PROSITE" id="PS51828">
    <property type="entry name" value="PTX_2"/>
    <property type="match status" value="1"/>
</dbReference>
<protein>
    <submittedName>
        <fullName evidence="18">Sushi, von Willebrand factor type A, EGF and pentraxin domain-containing protein 1</fullName>
    </submittedName>
</protein>
<feature type="domain" description="EGF-like" evidence="12">
    <location>
        <begin position="1169"/>
        <end position="1205"/>
    </location>
</feature>
<dbReference type="GeneID" id="106153719"/>
<feature type="disulfide bond" evidence="11">
    <location>
        <begin position="2933"/>
        <end position="2960"/>
    </location>
</feature>
<feature type="domain" description="Sushi" evidence="15">
    <location>
        <begin position="381"/>
        <end position="440"/>
    </location>
</feature>
<dbReference type="Gene3D" id="2.10.50.10">
    <property type="entry name" value="Tumor Necrosis Factor Receptor, subunit A, domain 2"/>
    <property type="match status" value="3"/>
</dbReference>
<feature type="domain" description="Sushi" evidence="15">
    <location>
        <begin position="501"/>
        <end position="565"/>
    </location>
</feature>
<evidence type="ECO:0000259" key="13">
    <source>
        <dbReference type="PROSITE" id="PS50234"/>
    </source>
</evidence>
<feature type="disulfide bond" evidence="11">
    <location>
        <begin position="2407"/>
        <end position="2434"/>
    </location>
</feature>
<feature type="disulfide bond" evidence="11">
    <location>
        <begin position="1648"/>
        <end position="1675"/>
    </location>
</feature>
<feature type="disulfide bond" evidence="11">
    <location>
        <begin position="3571"/>
        <end position="3598"/>
    </location>
</feature>
<dbReference type="InterPro" id="IPR001881">
    <property type="entry name" value="EGF-like_Ca-bd_dom"/>
</dbReference>
<keyword evidence="9" id="KW-0325">Glycoprotein</keyword>
<dbReference type="PRINTS" id="PR00895">
    <property type="entry name" value="PENTAXIN"/>
</dbReference>
<comment type="caution">
    <text evidence="10">Lacks conserved residue(s) required for the propagation of feature annotation.</text>
</comment>
<feature type="domain" description="EGF-like" evidence="12">
    <location>
        <begin position="1207"/>
        <end position="1243"/>
    </location>
</feature>
<dbReference type="InParanoid" id="A0A1S3HCI7"/>
<evidence type="ECO:0000256" key="3">
    <source>
        <dbReference type="ARBA" id="ARBA00022659"/>
    </source>
</evidence>
<feature type="domain" description="Sushi" evidence="15">
    <location>
        <begin position="3369"/>
        <end position="3426"/>
    </location>
</feature>
<dbReference type="FunFam" id="2.10.70.10:FF:000011">
    <property type="entry name" value="CUB and sushi domain-containing protein 3 isoform A"/>
    <property type="match status" value="2"/>
</dbReference>
<feature type="domain" description="Sushi" evidence="15">
    <location>
        <begin position="3427"/>
        <end position="3484"/>
    </location>
</feature>
<dbReference type="FunFam" id="2.60.120.200:FF:000012">
    <property type="entry name" value="neuronal pentraxin receptor"/>
    <property type="match status" value="1"/>
</dbReference>
<feature type="disulfide bond" evidence="11">
    <location>
        <begin position="1827"/>
        <end position="1854"/>
    </location>
</feature>
<feature type="domain" description="Sushi" evidence="15">
    <location>
        <begin position="4010"/>
        <end position="4067"/>
    </location>
</feature>
<dbReference type="Pfam" id="PF12661">
    <property type="entry name" value="hEGF"/>
    <property type="match status" value="4"/>
</dbReference>
<dbReference type="SUPFAM" id="SSF57184">
    <property type="entry name" value="Growth factor receptor domain"/>
    <property type="match status" value="2"/>
</dbReference>
<dbReference type="Pfam" id="PF00354">
    <property type="entry name" value="Pentaxin"/>
    <property type="match status" value="1"/>
</dbReference>
<dbReference type="FunFam" id="2.10.25.10:FF:000122">
    <property type="entry name" value="Protein crumbs homolog 2"/>
    <property type="match status" value="1"/>
</dbReference>
<evidence type="ECO:0000256" key="8">
    <source>
        <dbReference type="ARBA" id="ARBA00023157"/>
    </source>
</evidence>
<dbReference type="PROSITE" id="PS00010">
    <property type="entry name" value="ASX_HYDROXYL"/>
    <property type="match status" value="5"/>
</dbReference>
<feature type="domain" description="Sushi" evidence="15">
    <location>
        <begin position="3021"/>
        <end position="3078"/>
    </location>
</feature>
<feature type="domain" description="Sushi" evidence="15">
    <location>
        <begin position="3601"/>
        <end position="3658"/>
    </location>
</feature>
<dbReference type="PROSITE" id="PS50825">
    <property type="entry name" value="HYR"/>
    <property type="match status" value="2"/>
</dbReference>
<feature type="domain" description="Sushi" evidence="15">
    <location>
        <begin position="3659"/>
        <end position="3716"/>
    </location>
</feature>
<feature type="domain" description="HYR" evidence="14">
    <location>
        <begin position="649"/>
        <end position="727"/>
    </location>
</feature>
<dbReference type="FunFam" id="2.10.25.10:FF:000434">
    <property type="entry name" value="Predicted protein"/>
    <property type="match status" value="1"/>
</dbReference>
<feature type="disulfide bond" evidence="11">
    <location>
        <begin position="3281"/>
        <end position="3308"/>
    </location>
</feature>
<feature type="disulfide bond" evidence="11">
    <location>
        <begin position="1708"/>
        <end position="1735"/>
    </location>
</feature>
<feature type="disulfide bond" evidence="11">
    <location>
        <begin position="3687"/>
        <end position="3714"/>
    </location>
</feature>
<dbReference type="InterPro" id="IPR009030">
    <property type="entry name" value="Growth_fac_rcpt_cys_sf"/>
</dbReference>
<feature type="domain" description="Sushi" evidence="15">
    <location>
        <begin position="2321"/>
        <end position="2378"/>
    </location>
</feature>
<feature type="domain" description="Sushi" evidence="15">
    <location>
        <begin position="1678"/>
        <end position="1737"/>
    </location>
</feature>
<feature type="disulfide bond" evidence="11">
    <location>
        <begin position="3863"/>
        <end position="3890"/>
    </location>
</feature>
<feature type="domain" description="Sushi" evidence="15">
    <location>
        <begin position="2610"/>
        <end position="2666"/>
    </location>
</feature>
<dbReference type="RefSeq" id="XP_013383226.1">
    <property type="nucleotide sequence ID" value="XM_013527772.1"/>
</dbReference>
<dbReference type="KEGG" id="lak:106153719"/>
<dbReference type="InterPro" id="IPR013032">
    <property type="entry name" value="EGF-like_CS"/>
</dbReference>
<feature type="domain" description="Sushi" evidence="15">
    <location>
        <begin position="2379"/>
        <end position="2436"/>
    </location>
</feature>
<dbReference type="SMART" id="SM00179">
    <property type="entry name" value="EGF_CA"/>
    <property type="match status" value="7"/>
</dbReference>
<dbReference type="SUPFAM" id="SSF53300">
    <property type="entry name" value="vWA-like"/>
    <property type="match status" value="1"/>
</dbReference>
<feature type="disulfide bond" evidence="11">
    <location>
        <begin position="1590"/>
        <end position="1617"/>
    </location>
</feature>
<dbReference type="SMART" id="SM00327">
    <property type="entry name" value="VWA"/>
    <property type="match status" value="1"/>
</dbReference>
<feature type="domain" description="Sushi" evidence="15">
    <location>
        <begin position="4184"/>
        <end position="4245"/>
    </location>
</feature>
<dbReference type="Pfam" id="PF02494">
    <property type="entry name" value="HYR"/>
    <property type="match status" value="2"/>
</dbReference>
<feature type="disulfide bond" evidence="10">
    <location>
        <begin position="4248"/>
        <end position="4258"/>
    </location>
</feature>
<feature type="domain" description="Sushi" evidence="15">
    <location>
        <begin position="3079"/>
        <end position="3136"/>
    </location>
</feature>
<dbReference type="GO" id="GO:0005509">
    <property type="term" value="F:calcium ion binding"/>
    <property type="evidence" value="ECO:0007669"/>
    <property type="project" value="InterPro"/>
</dbReference>
<feature type="disulfide bond" evidence="11">
    <location>
        <begin position="2058"/>
        <end position="2085"/>
    </location>
</feature>
<feature type="domain" description="Sushi" evidence="15">
    <location>
        <begin position="2088"/>
        <end position="2145"/>
    </location>
</feature>
<feature type="disulfide bond" evidence="11">
    <location>
        <begin position="2873"/>
        <end position="2900"/>
    </location>
</feature>
<feature type="domain" description="Sushi" evidence="15">
    <location>
        <begin position="2787"/>
        <end position="2844"/>
    </location>
</feature>
<dbReference type="FunFam" id="2.10.25.10:FF:000004">
    <property type="entry name" value="Neurogenic locus notch 1"/>
    <property type="match status" value="1"/>
</dbReference>
<feature type="domain" description="EGF-like" evidence="12">
    <location>
        <begin position="4309"/>
        <end position="4340"/>
    </location>
</feature>
<feature type="disulfide bond" evidence="11">
    <location>
        <begin position="1740"/>
        <end position="1783"/>
    </location>
</feature>
<dbReference type="Gene3D" id="2.10.25.10">
    <property type="entry name" value="Laminin"/>
    <property type="match status" value="9"/>
</dbReference>
<feature type="disulfide bond" evidence="11">
    <location>
        <begin position="3107"/>
        <end position="3134"/>
    </location>
</feature>
<dbReference type="PRINTS" id="PR00453">
    <property type="entry name" value="VWFADOMAIN"/>
</dbReference>
<dbReference type="InterPro" id="IPR035976">
    <property type="entry name" value="Sushi/SCR/CCP_sf"/>
</dbReference>
<evidence type="ECO:0000313" key="17">
    <source>
        <dbReference type="Proteomes" id="UP000085678"/>
    </source>
</evidence>
<feature type="disulfide bond" evidence="11">
    <location>
        <begin position="2757"/>
        <end position="2784"/>
    </location>
</feature>
<feature type="disulfide bond" evidence="11">
    <location>
        <begin position="1769"/>
        <end position="1796"/>
    </location>
</feature>
<feature type="disulfide bond" evidence="11">
    <location>
        <begin position="2000"/>
        <end position="2027"/>
    </location>
</feature>
<feature type="disulfide bond" evidence="11">
    <location>
        <begin position="2349"/>
        <end position="2376"/>
    </location>
</feature>
<organism evidence="17 18">
    <name type="scientific">Lingula anatina</name>
    <name type="common">Brachiopod</name>
    <name type="synonym">Lingula unguis</name>
    <dbReference type="NCBI Taxonomy" id="7574"/>
    <lineage>
        <taxon>Eukaryota</taxon>
        <taxon>Metazoa</taxon>
        <taxon>Spiralia</taxon>
        <taxon>Lophotrochozoa</taxon>
        <taxon>Brachiopoda</taxon>
        <taxon>Linguliformea</taxon>
        <taxon>Lingulata</taxon>
        <taxon>Lingulida</taxon>
        <taxon>Linguloidea</taxon>
        <taxon>Lingulidae</taxon>
        <taxon>Lingula</taxon>
    </lineage>
</organism>
<feature type="domain" description="Sushi" evidence="15">
    <location>
        <begin position="2845"/>
        <end position="2902"/>
    </location>
</feature>
<dbReference type="InterPro" id="IPR050350">
    <property type="entry name" value="Compl-Cell_Adhes-Reg"/>
</dbReference>
<feature type="disulfide bond" evidence="11">
    <location>
        <begin position="2465"/>
        <end position="2492"/>
    </location>
</feature>
<feature type="disulfide bond" evidence="11">
    <location>
        <begin position="3397"/>
        <end position="3424"/>
    </location>
</feature>
<keyword evidence="4" id="KW-0732">Signal</keyword>
<feature type="disulfide bond" evidence="11">
    <location>
        <begin position="3746"/>
        <end position="3773"/>
    </location>
</feature>
<dbReference type="PROSITE" id="PS50026">
    <property type="entry name" value="EGF_3"/>
    <property type="match status" value="9"/>
</dbReference>
<feature type="disulfide bond" evidence="10">
    <location>
        <begin position="1195"/>
        <end position="1204"/>
    </location>
</feature>
<dbReference type="PROSITE" id="PS01187">
    <property type="entry name" value="EGF_CA"/>
    <property type="match status" value="3"/>
</dbReference>
<keyword evidence="7" id="KW-0472">Membrane</keyword>
<feature type="domain" description="Sushi" evidence="15">
    <location>
        <begin position="4068"/>
        <end position="4125"/>
    </location>
</feature>
<dbReference type="FunFam" id="2.10.50.10:FF:000032">
    <property type="entry name" value="Uncharacterized protein, isoform A"/>
    <property type="match status" value="1"/>
</dbReference>
<feature type="domain" description="VWFA" evidence="13">
    <location>
        <begin position="87"/>
        <end position="268"/>
    </location>
</feature>
<feature type="domain" description="EGF-like" evidence="12">
    <location>
        <begin position="4276"/>
        <end position="4308"/>
    </location>
</feature>
<dbReference type="InterPro" id="IPR001759">
    <property type="entry name" value="PTX_dom"/>
</dbReference>
<dbReference type="PROSITE" id="PS50234">
    <property type="entry name" value="VWFA"/>
    <property type="match status" value="1"/>
</dbReference>
<dbReference type="InterPro" id="IPR000436">
    <property type="entry name" value="Sushi_SCR_CCP_dom"/>
</dbReference>
<feature type="domain" description="Sushi" evidence="15">
    <location>
        <begin position="2725"/>
        <end position="2786"/>
    </location>
</feature>
<feature type="disulfide bond" evidence="11">
    <location>
        <begin position="3049"/>
        <end position="3076"/>
    </location>
</feature>
<dbReference type="FunFam" id="2.10.25.10:FF:000031">
    <property type="entry name" value="neurogenic locus notch homolog protein 3"/>
    <property type="match status" value="1"/>
</dbReference>
<feature type="disulfide bond" evidence="11">
    <location>
        <begin position="4096"/>
        <end position="4123"/>
    </location>
</feature>
<dbReference type="PROSITE" id="PS00022">
    <property type="entry name" value="EGF_1"/>
    <property type="match status" value="7"/>
</dbReference>
<feature type="domain" description="Sushi" evidence="15">
    <location>
        <begin position="1973"/>
        <end position="2029"/>
    </location>
</feature>
<evidence type="ECO:0000259" key="12">
    <source>
        <dbReference type="PROSITE" id="PS50026"/>
    </source>
</evidence>
<dbReference type="SMART" id="SM00159">
    <property type="entry name" value="PTX"/>
    <property type="match status" value="1"/>
</dbReference>
<comment type="subcellular location">
    <subcellularLocation>
        <location evidence="1">Membrane</location>
    </subcellularLocation>
</comment>
<dbReference type="SUPFAM" id="SSF49899">
    <property type="entry name" value="Concanavalin A-like lectins/glucanases"/>
    <property type="match status" value="1"/>
</dbReference>
<keyword evidence="5" id="KW-0677">Repeat</keyword>
<feature type="disulfide bond" evidence="11">
    <location>
        <begin position="2291"/>
        <end position="2318"/>
    </location>
</feature>
<feature type="disulfide bond" evidence="11">
    <location>
        <begin position="2637"/>
        <end position="2664"/>
    </location>
</feature>
<dbReference type="SUPFAM" id="SSF57196">
    <property type="entry name" value="EGF/Laminin"/>
    <property type="match status" value="3"/>
</dbReference>
<dbReference type="InterPro" id="IPR030476">
    <property type="entry name" value="Pentaxin_CS"/>
</dbReference>
<dbReference type="STRING" id="7574.A0A1S3HCI7"/>
<feature type="disulfide bond" evidence="11">
    <location>
        <begin position="411"/>
        <end position="438"/>
    </location>
</feature>
<feature type="domain" description="HYR" evidence="14">
    <location>
        <begin position="564"/>
        <end position="648"/>
    </location>
</feature>
<feature type="domain" description="Sushi" evidence="15">
    <location>
        <begin position="1738"/>
        <end position="1798"/>
    </location>
</feature>
<feature type="disulfide bond" evidence="11">
    <location>
        <begin position="3629"/>
        <end position="3656"/>
    </location>
</feature>
<dbReference type="OrthoDB" id="6515930at2759"/>
<feature type="domain" description="EGF-like" evidence="12">
    <location>
        <begin position="1321"/>
        <end position="1357"/>
    </location>
</feature>
<feature type="domain" description="Sushi" evidence="15">
    <location>
        <begin position="1915"/>
        <end position="1972"/>
    </location>
</feature>
<dbReference type="PROSITE" id="PS01186">
    <property type="entry name" value="EGF_2"/>
    <property type="match status" value="7"/>
</dbReference>
<feature type="disulfide bond" evidence="11">
    <location>
        <begin position="3980"/>
        <end position="4007"/>
    </location>
</feature>
<dbReference type="InterPro" id="IPR000742">
    <property type="entry name" value="EGF"/>
</dbReference>
<dbReference type="SMART" id="SM00032">
    <property type="entry name" value="CCP"/>
    <property type="match status" value="50"/>
</dbReference>
<dbReference type="GO" id="GO:0016020">
    <property type="term" value="C:membrane"/>
    <property type="evidence" value="ECO:0007669"/>
    <property type="project" value="UniProtKB-SubCell"/>
</dbReference>
<evidence type="ECO:0000259" key="14">
    <source>
        <dbReference type="PROSITE" id="PS50825"/>
    </source>
</evidence>
<keyword evidence="17" id="KW-1185">Reference proteome</keyword>
<feature type="domain" description="EGF-like" evidence="12">
    <location>
        <begin position="1245"/>
        <end position="1281"/>
    </location>
</feature>
<dbReference type="GO" id="GO:0003008">
    <property type="term" value="P:system process"/>
    <property type="evidence" value="ECO:0007669"/>
    <property type="project" value="UniProtKB-ARBA"/>
</dbReference>
<feature type="disulfide bond" evidence="10">
    <location>
        <begin position="1157"/>
        <end position="1166"/>
    </location>
</feature>
<dbReference type="Gene3D" id="3.40.50.410">
    <property type="entry name" value="von Willebrand factor, type A domain"/>
    <property type="match status" value="1"/>
</dbReference>
<feature type="domain" description="Pentraxin (PTX)" evidence="16">
    <location>
        <begin position="1362"/>
        <end position="1561"/>
    </location>
</feature>
<dbReference type="SMR" id="A0A1S3HCI7"/>
<feature type="domain" description="Sushi" evidence="15">
    <location>
        <begin position="2553"/>
        <end position="2609"/>
    </location>
</feature>
<feature type="disulfide bond" evidence="11">
    <location>
        <begin position="2116"/>
        <end position="2143"/>
    </location>
</feature>
<dbReference type="SMART" id="SM01411">
    <property type="entry name" value="Ephrin_rec_like"/>
    <property type="match status" value="4"/>
</dbReference>
<evidence type="ECO:0000256" key="2">
    <source>
        <dbReference type="ARBA" id="ARBA00022536"/>
    </source>
</evidence>
<evidence type="ECO:0000256" key="11">
    <source>
        <dbReference type="PROSITE-ProRule" id="PRU00302"/>
    </source>
</evidence>
<dbReference type="CDD" id="cd01450">
    <property type="entry name" value="vWFA_subfamily_ECM"/>
    <property type="match status" value="1"/>
</dbReference>
<feature type="domain" description="Sushi" evidence="15">
    <location>
        <begin position="2437"/>
        <end position="2494"/>
    </location>
</feature>
<evidence type="ECO:0000256" key="6">
    <source>
        <dbReference type="ARBA" id="ARBA00022837"/>
    </source>
</evidence>
<evidence type="ECO:0000313" key="18">
    <source>
        <dbReference type="RefSeq" id="XP_013383226.1"/>
    </source>
</evidence>
<feature type="domain" description="Sushi" evidence="15">
    <location>
        <begin position="2146"/>
        <end position="2203"/>
    </location>
</feature>
<dbReference type="InterPro" id="IPR013320">
    <property type="entry name" value="ConA-like_dom_sf"/>
</dbReference>
<feature type="disulfide bond" evidence="11">
    <location>
        <begin position="4038"/>
        <end position="4065"/>
    </location>
</feature>
<feature type="domain" description="Sushi" evidence="15">
    <location>
        <begin position="1620"/>
        <end position="1677"/>
    </location>
</feature>
<feature type="disulfide bond" evidence="11">
    <location>
        <begin position="4154"/>
        <end position="4181"/>
    </location>
</feature>
<dbReference type="Pfam" id="PF07699">
    <property type="entry name" value="Ephrin_rec_like"/>
    <property type="match status" value="4"/>
</dbReference>
<dbReference type="GO" id="GO:0051241">
    <property type="term" value="P:negative regulation of multicellular organismal process"/>
    <property type="evidence" value="ECO:0007669"/>
    <property type="project" value="UniProtKB-ARBA"/>
</dbReference>
<accession>A0A1S3HCI7</accession>
<dbReference type="Pfam" id="PF00008">
    <property type="entry name" value="EGF"/>
    <property type="match status" value="4"/>
</dbReference>
<feature type="disulfide bond" evidence="11">
    <location>
        <begin position="2695"/>
        <end position="2722"/>
    </location>
</feature>
<dbReference type="Proteomes" id="UP000085678">
    <property type="component" value="Unplaced"/>
</dbReference>
<feature type="disulfide bond" evidence="11">
    <location>
        <begin position="2580"/>
        <end position="2607"/>
    </location>
</feature>
<feature type="domain" description="Sushi" evidence="15">
    <location>
        <begin position="728"/>
        <end position="790"/>
    </location>
</feature>
<dbReference type="GO" id="GO:0051240">
    <property type="term" value="P:positive regulation of multicellular organismal process"/>
    <property type="evidence" value="ECO:0007669"/>
    <property type="project" value="UniProtKB-ARBA"/>
</dbReference>
<feature type="disulfide bond" evidence="10">
    <location>
        <begin position="4312"/>
        <end position="4322"/>
    </location>
</feature>
<feature type="domain" description="Sushi" evidence="15">
    <location>
        <begin position="2667"/>
        <end position="2724"/>
    </location>
</feature>
<dbReference type="InterPro" id="IPR002035">
    <property type="entry name" value="VWF_A"/>
</dbReference>
<feature type="disulfide bond" evidence="11">
    <location>
        <begin position="3223"/>
        <end position="3250"/>
    </location>
</feature>
<feature type="disulfide bond" evidence="11">
    <location>
        <begin position="1885"/>
        <end position="1912"/>
    </location>
</feature>
<feature type="domain" description="EGF-like" evidence="12">
    <location>
        <begin position="1283"/>
        <end position="1319"/>
    </location>
</feature>
<dbReference type="SUPFAM" id="SSF57535">
    <property type="entry name" value="Complement control module/SCR domain"/>
    <property type="match status" value="49"/>
</dbReference>
<feature type="disulfide bond" evidence="11">
    <location>
        <begin position="471"/>
        <end position="498"/>
    </location>
</feature>
<evidence type="ECO:0000256" key="7">
    <source>
        <dbReference type="ARBA" id="ARBA00023136"/>
    </source>
</evidence>
<feature type="domain" description="Sushi" evidence="15">
    <location>
        <begin position="1562"/>
        <end position="1619"/>
    </location>
</feature>
<dbReference type="Gene3D" id="2.60.120.200">
    <property type="match status" value="1"/>
</dbReference>
<feature type="domain" description="Sushi" evidence="15">
    <location>
        <begin position="2903"/>
        <end position="2962"/>
    </location>
</feature>
<evidence type="ECO:0000259" key="16">
    <source>
        <dbReference type="PROSITE" id="PS51828"/>
    </source>
</evidence>
<feature type="disulfide bond" evidence="11">
    <location>
        <begin position="3455"/>
        <end position="3482"/>
    </location>
</feature>
<sequence length="4361" mass="481030">MLSPAVDTSRTSGRRLKMFGVKVCMTLLWLCLLPGWLRTAAHVNEFLPLRNNIQTLPQHGRKKVEVLGETLKRQVSKLRQTANQQVDLVFLVDSSGSVGEINFFNELKFVKKLLADFTVAEHATRVAVVTFSSASRIERHVDHLTRPTADRHKCSLLEEDLPKISFTGGGTYTLGAMEEAKEILAAGRQNSSKAVILITDGYSNNGDPRPVAKALRDQNTKVFTFGIRNGNTRELREMASEPKDEHSYILDSFEEFEALARRALHEDLQTGGYVTQDSEKCDNLCEEGKMCCDSSAACRCGIHTGHYQCVCDPGFYGNGLQGDCKGCPSGTYKNTSIPGDESTCTPCPDPNHVTPVGSTKIQDCTCKKGFRTFGEFGCAVLTCPDIAPPGNGYFVKGQCSNEFNAACGGRCAPGYQMLGSSVRLCQEDGTWSGTDISCNIKKCTPLKPPRGGRMVCTKNDFNYQTKCKFSCDKGYELLGSSKRTCLAIAVWNGIPTKCREVQCPPLPELKDGYVVPAACTTEPASYGVICTISCEFGYTLVGPYTRQCNEFGKWKSSSLVSKCVDTTEPSIMCPDDITVVADDHENTAEVTWEVPVAIDNSGYVPTVTVVPAVVPPRKFQIGRTKVTYHAEDLNKNRAKCSFVITVKDEEPPRLDRCISPPPVVSTQREHYVEWVEPLFSDNSQEDLTIKSSHKPGMFKLGKTEVFYTAYDPSGNKNNCTLEIIVQEHKCTVPPSPVNGNVNCKENQNNIHCTLSCMDGYGFAIVPPESYSCHFDEGRWSPSDKMPDCSEKKMSNNVIQPARITYKTNVCADRLLLNELENDLQSQLSNKVAHICEENVICGVENTEGICEEYDNKIRNPFSRLSRRKRDDSITKVKFTFQVRGFVNTTKSDHAQHSLMESIGLVKRNLKTEARQGQLDIMMGDQPLHFEDIEFLLETPKFVCEPGSVLRKNVCVNCPVGTFFNVVTEECESCSVGTYQTKEGQQTCLVCPNKTSTATNNSKSLGECKAQCLPGSVSYDGLEICETCEIGYYQAGYAQTSCDKCPGRKTTWRRGTRKAEECKDRCPAGEVSKTGLMPCFPCPKGFFQPEEGSSFCRLCPNKATTNHTGSTNITDCEGIKEPDIHENTTEVHINECFLEPCQNRGQCQSLKIGYTCQCLPGYTGTDCETEIDECQSRPCQNNGTCQDFLNYFKCTCLEGFTGESCETNIDDCQNAPCWHGGLCTDLINSYKCSCKAGYTGQNCSIDVNECASSPCQNNGNCLDHINRYSCLCPFGFTGDNCETDIDECASGPCVNGGTCQDGHDSFVCLCQPGYAGRLCSVNVDECSSQPCRHGGTCYDSVNSFTCICPPSFTGNQCQTELSTFFQLNFGMSGTLDHSIVHGPHKDLSEITVAFWMKTSDKDNYGTAISYSTLEENNTFAITDYSGFVIYVNGQDIVTDVTANDDQWHHICVTWSSANGEWQIFRDGRSLDQGQGLAPGTVIKGGGKLVLGQEQDAFGGGFSALESFVGSMTQLHIWDKVFTDSEIQGLILTCEPYIGNVKSWPDFLSGLRGKVQKTNSSFCKDCEIPPFIPNGSVEWTGTATFSSATYSCDVGYELKGTGTRRCQVYSEWDGEAPRCEKVSCGFPGMIPNGYIAGSWYTYGNFAQYVCVHRYKLVGNATIYCNEHGVWEGNQPICELVLCKLPKIPDMVEALERKEEYRPGDVARFYCNPGYMLKGPTSVHCDDDGSWDVELPSCVSVKCDLPPRLDNGIIFNVSSQDFSMGTIVTYRCEVGYSLIGKSKIKCNFKGKWDKDPPSCTIVKCRKPPSLQFGRVEGKSFVFGSKVTYHCDTGYKLIGRQTLKCNADGQWGGSSPICDPVYCDVPQQIQNGFVHATSYAYNATVHYTCRTGHMLFGNKMQVCLRNGSWSGSIPVCEPIPCLPPSPVANAKIIGEDFTFGSTVTYECQEGYILEGIPERVCREDATWHNPQPSCKRVQCKVPDIAHGILSKSVLYYQDELLLNCKLGFELSHNETVTCLANGTWSSLTPTCEPITCHRPHSILYGIVFVSSTSYGAVANYTCNPGFELHGDSTRLCLTNRKWSGTEPACTIIKCPHPEDIDYGEVKYANLSFGLKAHYSCSAGYELVGKSSRTCQANKTWSGKAPNCVQVYCPRPPSIQYGNYKLDDTVYGSIAQYECFYGFVLKGDVNRTCEQDKTWSGSEPICFPKQCKSLPSAILNGKVIGTNYTFNATVTFECDTGYMLIGSKFLACLGDGTWDFAVPVCIPIFCPDLPSFANGKVDGKDTIVFSSVSYTCDKGYKLMGPSQRNCLENGTWSKVDPICEPVDCGHPENILNGRVIVSGTKFHDFIEYECNIGYTLVGVRSRLCSASGVWENVPPACNIISCGQPTQIQNGKLHYNHTTYGSFLTYTCTKGYQLVGHKTRICNEHGRWSSEEPVCKITTCKEPEYVRNSDYVVTGTTFGATVTYSCMEGYVLVGNKHRTCSFNGKWVPNAPECEIISCPELSPIENGYAEGAQYTFSSRVAYHCHPGYELIGSRSIICLSNATWSAPSPMCQRIMCSYPPELKHGEMTGDHGYGGHMLYKCNSGYRLVGDYRRECLADGTWSVTAPICEPLKCSKPTIPDGYVNGQNFILGSIIQYGCNTNFELIGNDTRECLENQTWSGVAPFCEVIRCSVPKAVANGMIMLNGYKVGEVAEYKCNNGYEIIGSAKRTCQNDKTWSGSDPSCGKIFCPHPEQIENGIFSTQSTAKDFPYDILIEYSCLRGYYIIGVSQHRCLANKTWSGDLPYCQPIDCEQPPIDSHLQVSVESTTYKSTANYSCDDGYILIGNATQTCMDNKTWSGDIPRCDIVTCPTPSHITNGKVSGNLFLYGEQLQYECDIGYELFGSSSLTCLSNGQWSDQYPTCLKVSCTVPVASKRSVLLANTSTLFYGDSITYSCVEGFSIHGDSTRKCKENGQWSGTEPKCEIVKCGKPLHVSHGGHNGSHFSYSEIIEFYCDKGYEMVGSPIAHCLSNGKWSSMSPVCVMVTCPMPNEIENGELLFSSNMYGGTVEYMCHEGFELIGNKSHACQADKTWSGNIPYCEQIMCPHPEDPPNGHVITSDLSYGQVVGYACNPGFELNGVRMRQCVGNGIWSEEAPNCTIISCPPLTKISHGTIQGNKTHFGSSVSYSCEMGFEISGPSVRSCTEHGTWSDKTPKCIPIKCQEPGLLANGKIYGNNFTYGEVIKFRCQTGYTLKGPSSSQCKVNKQWSGKTPICTVDVCETPTKIPHGKIIGDNFTFSATIAFICDPGYRLEGSSVRQCIAKGKWSGKTPSCRPIACIPPPSLDNGYIIGENFTYGQVVQYVCNSGYNLHGPSEKQCQEDRTWTGGTPSCSLVTCSVPLPIPHGNILGEKYYFNETIEYRCAKGYELKGSPFRRCLTDGNWSGNEPKCSPVSCGIPDPVPNGYFNGTEYTFHKVVHYSCLTGYKLAGVPERTCLPNKQWSGENPTCTIVSCPKPADLQNGVLFGEEYVFGSAISYMCEKGYKLEGSHIMYCQQDGTWTGSSPVCTLVTCPVPEALNNGLVFTKNYSYKSILMYKCNQGFELIGSKQRHCLENGTWSFEKPYCKKVTCNHPSELAHGNVFVYDYSYESVIEYRCDYGYEIKGNILRTCQADKTWSGNTPKCELLVCPTPPVIANAIVVGENFSFAESITYVCNKGFELRGHAIRTCQADKTWSRGVTQCIPLTCPQPPPFRNGWWVATDNNTVHSVIRFQCNVGYSLSGPHAIHCLTSKQWSGEFPTCNKITCGPPDKIKNGLVVGASYEYDEVVEYRCLSGHFLSGPHKKQCQADGTWEPSGIPKCDYISCGRPRNVQNAKVIGTSYAYDDYVFYLCTEGFELMGNNVLECGRDGRWRGRLPVCKMISCGPPPVIANASTYVTHYTYGSRVSYSCNKGFLLQGESMAECMANGTWMFRHSPSCVPVSCGQPDPLYNGRVHLTDTTYGSIASYTCKKGHVLVGSQRVTCKDNGFWSHGVPTCKRVVCRPPPRVLNADAEGHDFTFGGTLRYSCIPGYEMVGQNLRMCQEDGSWEGEQPYCKKKSCGGLSPLKNGRVVGRGSLYLDRVRFFCDSGHILVGNESAICLETGQWSSKVPVCSADMCPPPRVSRQFRPVSGTFAIGSTVGLACISGYVAKGDITITCQKNKRWSSPSGTCERVYCGPPKTDEKTVQYIFARRGDNYTYRDRVVVVCKPGLAPGTHHYLTCRENGKWDGVAACKEVTCAQKCKNGGTCVGRNKCSCRPGFKGEHCEQAICVLPCMHGGTCVAPYRCTCKPGYTGTRCEKAICSQPCANGGQCIEPEICQCMHGWMPPYCEEYRHDWRSHFYSKRRKKRQIH</sequence>
<dbReference type="PROSITE" id="PS50923">
    <property type="entry name" value="SUSHI"/>
    <property type="match status" value="50"/>
</dbReference>
<feature type="disulfide bond" evidence="11">
    <location>
        <begin position="2991"/>
        <end position="3018"/>
    </location>
</feature>
<evidence type="ECO:0000256" key="10">
    <source>
        <dbReference type="PROSITE-ProRule" id="PRU00076"/>
    </source>
</evidence>
<feature type="disulfide bond" evidence="11">
    <location>
        <begin position="2815"/>
        <end position="2842"/>
    </location>
</feature>
<feature type="domain" description="Sushi" evidence="15">
    <location>
        <begin position="3195"/>
        <end position="3252"/>
    </location>
</feature>
<gene>
    <name evidence="18" type="primary">LOC106153719</name>
</gene>
<keyword evidence="2 10" id="KW-0245">EGF-like domain</keyword>
<dbReference type="InterPro" id="IPR018097">
    <property type="entry name" value="EGF_Ca-bd_CS"/>
</dbReference>
<feature type="domain" description="Sushi" evidence="15">
    <location>
        <begin position="1799"/>
        <end position="1856"/>
    </location>
</feature>
<feature type="domain" description="Sushi" evidence="15">
    <location>
        <begin position="3952"/>
        <end position="4009"/>
    </location>
</feature>
<feature type="disulfide bond" evidence="11">
    <location>
        <begin position="2174"/>
        <end position="2201"/>
    </location>
</feature>
<feature type="domain" description="Sushi" evidence="15">
    <location>
        <begin position="3253"/>
        <end position="3310"/>
    </location>
</feature>
<keyword evidence="3 11" id="KW-0768">Sushi</keyword>
<dbReference type="SMART" id="SM00181">
    <property type="entry name" value="EGF"/>
    <property type="match status" value="10"/>
</dbReference>
<feature type="domain" description="Sushi" evidence="15">
    <location>
        <begin position="3543"/>
        <end position="3600"/>
    </location>
</feature>
<dbReference type="InterPro" id="IPR011641">
    <property type="entry name" value="Tyr-kin_ephrin_A/B_rcpt-like"/>
</dbReference>
<feature type="disulfide bond" evidence="11">
    <location>
        <begin position="2233"/>
        <end position="2260"/>
    </location>
</feature>
<dbReference type="Gene3D" id="2.10.70.10">
    <property type="entry name" value="Complement Module, domain 1"/>
    <property type="match status" value="50"/>
</dbReference>
<evidence type="ECO:0000256" key="4">
    <source>
        <dbReference type="ARBA" id="ARBA00022729"/>
    </source>
</evidence>
<dbReference type="InterPro" id="IPR003410">
    <property type="entry name" value="HYR_dom"/>
</dbReference>
<dbReference type="FunFam" id="2.10.70.10:FF:000014">
    <property type="entry name" value="Membrane cofactor protein"/>
    <property type="match status" value="1"/>
</dbReference>
<dbReference type="CDD" id="cd00054">
    <property type="entry name" value="EGF_CA"/>
    <property type="match status" value="7"/>
</dbReference>
<feature type="domain" description="Sushi" evidence="15">
    <location>
        <begin position="2030"/>
        <end position="2087"/>
    </location>
</feature>
<feature type="disulfide bond" evidence="10">
    <location>
        <begin position="4280"/>
        <end position="4290"/>
    </location>
</feature>
<feature type="domain" description="Sushi" evidence="15">
    <location>
        <begin position="3137"/>
        <end position="3194"/>
    </location>
</feature>
<dbReference type="InterPro" id="IPR000152">
    <property type="entry name" value="EGF-type_Asp/Asn_hydroxyl_site"/>
</dbReference>
<reference evidence="18" key="2">
    <citation type="submission" date="2025-08" db="UniProtKB">
        <authorList>
            <consortium name="RefSeq"/>
        </authorList>
    </citation>
    <scope>IDENTIFICATION</scope>
</reference>
<feature type="disulfide bond" evidence="10">
    <location>
        <begin position="4298"/>
        <end position="4307"/>
    </location>
</feature>
<keyword evidence="8 10" id="KW-1015">Disulfide bond</keyword>
<dbReference type="FunFam" id="2.10.25.10:FF:000123">
    <property type="entry name" value="Crumbs homolog 1 (Drosophila)"/>
    <property type="match status" value="1"/>
</dbReference>
<evidence type="ECO:0000256" key="1">
    <source>
        <dbReference type="ARBA" id="ARBA00004370"/>
    </source>
</evidence>
<feature type="domain" description="EGF-like" evidence="12">
    <location>
        <begin position="1131"/>
        <end position="1167"/>
    </location>
</feature>
<feature type="domain" description="Sushi" evidence="15">
    <location>
        <begin position="1857"/>
        <end position="1914"/>
    </location>
</feature>
<feature type="domain" description="Sushi" evidence="15">
    <location>
        <begin position="3311"/>
        <end position="3368"/>
    </location>
</feature>
<feature type="domain" description="EGF-like" evidence="12">
    <location>
        <begin position="4244"/>
        <end position="4273"/>
    </location>
</feature>
<feature type="disulfide bond" evidence="10">
    <location>
        <begin position="1271"/>
        <end position="1280"/>
    </location>
</feature>
<dbReference type="FunFam" id="2.10.25.10:FF:000143">
    <property type="entry name" value="Protein crumbs 1"/>
    <property type="match status" value="1"/>
</dbReference>
<name>A0A1S3HCI7_LINAN</name>
<feature type="domain" description="Sushi" evidence="15">
    <location>
        <begin position="2495"/>
        <end position="2552"/>
    </location>
</feature>